<dbReference type="EMBL" id="AGNK02004625">
    <property type="status" value="NOT_ANNOTATED_CDS"/>
    <property type="molecule type" value="Genomic_DNA"/>
</dbReference>
<dbReference type="EnsemblPlants" id="KQK93641">
    <property type="protein sequence ID" value="KQK93641"/>
    <property type="gene ID" value="SETIT_027606mg"/>
</dbReference>
<dbReference type="InParanoid" id="K3ZLZ4"/>
<keyword evidence="2" id="KW-1185">Reference proteome</keyword>
<protein>
    <recommendedName>
        <fullName evidence="3">Serine-threonine/tyrosine-protein kinase catalytic domain-containing protein</fullName>
    </recommendedName>
</protein>
<dbReference type="AlphaFoldDB" id="K3ZLZ4"/>
<dbReference type="Proteomes" id="UP000004995">
    <property type="component" value="Unassembled WGS sequence"/>
</dbReference>
<evidence type="ECO:0000313" key="1">
    <source>
        <dbReference type="EnsemblPlants" id="KQK93641"/>
    </source>
</evidence>
<organism evidence="1 2">
    <name type="scientific">Setaria italica</name>
    <name type="common">Foxtail millet</name>
    <name type="synonym">Panicum italicum</name>
    <dbReference type="NCBI Taxonomy" id="4555"/>
    <lineage>
        <taxon>Eukaryota</taxon>
        <taxon>Viridiplantae</taxon>
        <taxon>Streptophyta</taxon>
        <taxon>Embryophyta</taxon>
        <taxon>Tracheophyta</taxon>
        <taxon>Spermatophyta</taxon>
        <taxon>Magnoliopsida</taxon>
        <taxon>Liliopsida</taxon>
        <taxon>Poales</taxon>
        <taxon>Poaceae</taxon>
        <taxon>PACMAD clade</taxon>
        <taxon>Panicoideae</taxon>
        <taxon>Panicodae</taxon>
        <taxon>Paniceae</taxon>
        <taxon>Cenchrinae</taxon>
        <taxon>Setaria</taxon>
    </lineage>
</organism>
<dbReference type="PANTHER" id="PTHR45707:SF69">
    <property type="entry name" value="CALCIUM-DEPENDENT LIPID-BINDING (CALB DOMAIN) PLANT PHOSPHORIBOSYLTRANSFERASE FAMILY PROTEIN"/>
    <property type="match status" value="1"/>
</dbReference>
<evidence type="ECO:0000313" key="2">
    <source>
        <dbReference type="Proteomes" id="UP000004995"/>
    </source>
</evidence>
<dbReference type="Gramene" id="KQK93641">
    <property type="protein sequence ID" value="KQK93641"/>
    <property type="gene ID" value="SETIT_027606mg"/>
</dbReference>
<reference evidence="2" key="1">
    <citation type="journal article" date="2012" name="Nat. Biotechnol.">
        <title>Reference genome sequence of the model plant Setaria.</title>
        <authorList>
            <person name="Bennetzen J.L."/>
            <person name="Schmutz J."/>
            <person name="Wang H."/>
            <person name="Percifield R."/>
            <person name="Hawkins J."/>
            <person name="Pontaroli A.C."/>
            <person name="Estep M."/>
            <person name="Feng L."/>
            <person name="Vaughn J.N."/>
            <person name="Grimwood J."/>
            <person name="Jenkins J."/>
            <person name="Barry K."/>
            <person name="Lindquist E."/>
            <person name="Hellsten U."/>
            <person name="Deshpande S."/>
            <person name="Wang X."/>
            <person name="Wu X."/>
            <person name="Mitros T."/>
            <person name="Triplett J."/>
            <person name="Yang X."/>
            <person name="Ye C.Y."/>
            <person name="Mauro-Herrera M."/>
            <person name="Wang L."/>
            <person name="Li P."/>
            <person name="Sharma M."/>
            <person name="Sharma R."/>
            <person name="Ronald P.C."/>
            <person name="Panaud O."/>
            <person name="Kellogg E.A."/>
            <person name="Brutnell T.P."/>
            <person name="Doust A.N."/>
            <person name="Tuskan G.A."/>
            <person name="Rokhsar D."/>
            <person name="Devos K.M."/>
        </authorList>
    </citation>
    <scope>NUCLEOTIDE SEQUENCE [LARGE SCALE GENOMIC DNA]</scope>
    <source>
        <strain evidence="2">cv. Yugu1</strain>
    </source>
</reference>
<accession>K3ZLZ4</accession>
<dbReference type="HOGENOM" id="CLU_1987371_0_0_1"/>
<evidence type="ECO:0008006" key="3">
    <source>
        <dbReference type="Google" id="ProtNLM"/>
    </source>
</evidence>
<proteinExistence type="predicted"/>
<dbReference type="PANTHER" id="PTHR45707">
    <property type="entry name" value="C2 CALCIUM/LIPID-BINDING PLANT PHOSPHORIBOSYLTRANSFERASE FAMILY PROTEIN"/>
    <property type="match status" value="1"/>
</dbReference>
<sequence>NIEIYSHSVTFNVHAYFLKSYVGILICADLVLQSWSNMFDSSQEDIGLEHVIRVCAELGIECIDYDPAKRPTIRGIIDRLDEMERTHGYIETTNTSSAIHLLSHSLCITSSEVENKHSLGLSKFSK</sequence>
<reference evidence="1" key="2">
    <citation type="submission" date="2018-08" db="UniProtKB">
        <authorList>
            <consortium name="EnsemblPlants"/>
        </authorList>
    </citation>
    <scope>IDENTIFICATION</scope>
    <source>
        <strain evidence="1">Yugu1</strain>
    </source>
</reference>
<name>K3ZLZ4_SETIT</name>